<dbReference type="EMBL" id="VEVO01000007">
    <property type="protein sequence ID" value="KAF0040146.1"/>
    <property type="molecule type" value="Genomic_DNA"/>
</dbReference>
<sequence length="170" mass="18374">MNGARLLQDELQEALTLACGTFIAVGYKNQQHNVVMITTSVPSPVIAVEPGAKGHVGGSSPRVLSSVFTVLSDAPAGRWIERDTCLVHVQPVVNPESDESPCTFPNETLPIPDVAVTRQDPTTLTCSYPTDQDIASVWDSFPEVAPASDQLRADANEEKFRSTRINHNCT</sequence>
<organism evidence="1 2">
    <name type="scientific">Scophthalmus maximus</name>
    <name type="common">Turbot</name>
    <name type="synonym">Psetta maxima</name>
    <dbReference type="NCBI Taxonomy" id="52904"/>
    <lineage>
        <taxon>Eukaryota</taxon>
        <taxon>Metazoa</taxon>
        <taxon>Chordata</taxon>
        <taxon>Craniata</taxon>
        <taxon>Vertebrata</taxon>
        <taxon>Euteleostomi</taxon>
        <taxon>Actinopterygii</taxon>
        <taxon>Neopterygii</taxon>
        <taxon>Teleostei</taxon>
        <taxon>Neoteleostei</taxon>
        <taxon>Acanthomorphata</taxon>
        <taxon>Carangaria</taxon>
        <taxon>Pleuronectiformes</taxon>
        <taxon>Pleuronectoidei</taxon>
        <taxon>Scophthalmidae</taxon>
        <taxon>Scophthalmus</taxon>
    </lineage>
</organism>
<gene>
    <name evidence="1" type="ORF">F2P81_008381</name>
</gene>
<name>A0A6A4SY37_SCOMX</name>
<dbReference type="Proteomes" id="UP000438429">
    <property type="component" value="Unassembled WGS sequence"/>
</dbReference>
<reference evidence="1 2" key="1">
    <citation type="submission" date="2019-06" db="EMBL/GenBank/DDBJ databases">
        <title>Draft genomes of female and male turbot (Scophthalmus maximus).</title>
        <authorList>
            <person name="Xu H."/>
            <person name="Xu X.-W."/>
            <person name="Shao C."/>
            <person name="Chen S."/>
        </authorList>
    </citation>
    <scope>NUCLEOTIDE SEQUENCE [LARGE SCALE GENOMIC DNA]</scope>
    <source>
        <strain evidence="1">Ysfricsl-2016a</strain>
        <tissue evidence="1">Blood</tissue>
    </source>
</reference>
<evidence type="ECO:0000313" key="1">
    <source>
        <dbReference type="EMBL" id="KAF0040146.1"/>
    </source>
</evidence>
<accession>A0A6A4SY37</accession>
<protein>
    <submittedName>
        <fullName evidence="1">Uncharacterized protein</fullName>
    </submittedName>
</protein>
<proteinExistence type="predicted"/>
<dbReference type="AlphaFoldDB" id="A0A6A4SY37"/>
<comment type="caution">
    <text evidence="1">The sequence shown here is derived from an EMBL/GenBank/DDBJ whole genome shotgun (WGS) entry which is preliminary data.</text>
</comment>
<evidence type="ECO:0000313" key="2">
    <source>
        <dbReference type="Proteomes" id="UP000438429"/>
    </source>
</evidence>